<dbReference type="AlphaFoldDB" id="W7QKU7"/>
<dbReference type="Gene3D" id="3.20.20.450">
    <property type="entry name" value="EAL domain"/>
    <property type="match status" value="1"/>
</dbReference>
<protein>
    <submittedName>
        <fullName evidence="2">Diguanylate cyclase/phosphodiesterase</fullName>
    </submittedName>
</protein>
<dbReference type="GO" id="GO:0071111">
    <property type="term" value="F:cyclic-guanylate-specific phosphodiesterase activity"/>
    <property type="evidence" value="ECO:0007669"/>
    <property type="project" value="InterPro"/>
</dbReference>
<gene>
    <name evidence="2" type="ORF">DS2_16189</name>
</gene>
<dbReference type="SUPFAM" id="SSF141868">
    <property type="entry name" value="EAL domain-like"/>
    <property type="match status" value="1"/>
</dbReference>
<evidence type="ECO:0000313" key="3">
    <source>
        <dbReference type="Proteomes" id="UP000019276"/>
    </source>
</evidence>
<evidence type="ECO:0000259" key="1">
    <source>
        <dbReference type="PROSITE" id="PS50883"/>
    </source>
</evidence>
<comment type="caution">
    <text evidence="2">The sequence shown here is derived from an EMBL/GenBank/DDBJ whole genome shotgun (WGS) entry which is preliminary data.</text>
</comment>
<keyword evidence="3" id="KW-1185">Reference proteome</keyword>
<reference evidence="2 3" key="1">
    <citation type="journal article" date="2014" name="Genome Announc.">
        <title>Draft Genome Sequence of the Agar-Degrading Bacterium Catenovulum sp. Strain DS-2, Isolated from Intestines of Haliotis diversicolor.</title>
        <authorList>
            <person name="Shan D."/>
            <person name="Li X."/>
            <person name="Gu Z."/>
            <person name="Wei G."/>
            <person name="Gao Z."/>
            <person name="Shao Z."/>
        </authorList>
    </citation>
    <scope>NUCLEOTIDE SEQUENCE [LARGE SCALE GENOMIC DNA]</scope>
    <source>
        <strain evidence="2 3">DS-2</strain>
    </source>
</reference>
<dbReference type="InterPro" id="IPR001633">
    <property type="entry name" value="EAL_dom"/>
</dbReference>
<feature type="domain" description="EAL" evidence="1">
    <location>
        <begin position="2"/>
        <end position="252"/>
    </location>
</feature>
<dbReference type="Proteomes" id="UP000019276">
    <property type="component" value="Unassembled WGS sequence"/>
</dbReference>
<organism evidence="2 3">
    <name type="scientific">Catenovulum agarivorans DS-2</name>
    <dbReference type="NCBI Taxonomy" id="1328313"/>
    <lineage>
        <taxon>Bacteria</taxon>
        <taxon>Pseudomonadati</taxon>
        <taxon>Pseudomonadota</taxon>
        <taxon>Gammaproteobacteria</taxon>
        <taxon>Alteromonadales</taxon>
        <taxon>Alteromonadaceae</taxon>
        <taxon>Catenovulum</taxon>
    </lineage>
</organism>
<dbReference type="PANTHER" id="PTHR33121">
    <property type="entry name" value="CYCLIC DI-GMP PHOSPHODIESTERASE PDEF"/>
    <property type="match status" value="1"/>
</dbReference>
<dbReference type="eggNOG" id="COG2200">
    <property type="taxonomic scope" value="Bacteria"/>
</dbReference>
<dbReference type="OrthoDB" id="1673646at2"/>
<dbReference type="STRING" id="1328313.DS2_16189"/>
<proteinExistence type="predicted"/>
<dbReference type="CDD" id="cd01948">
    <property type="entry name" value="EAL"/>
    <property type="match status" value="1"/>
</dbReference>
<dbReference type="InterPro" id="IPR035919">
    <property type="entry name" value="EAL_sf"/>
</dbReference>
<dbReference type="EMBL" id="ARZY01000039">
    <property type="protein sequence ID" value="EWH08708.1"/>
    <property type="molecule type" value="Genomic_DNA"/>
</dbReference>
<dbReference type="InterPro" id="IPR050706">
    <property type="entry name" value="Cyclic-di-GMP_PDE-like"/>
</dbReference>
<dbReference type="PANTHER" id="PTHR33121:SF76">
    <property type="entry name" value="SIGNALING PROTEIN"/>
    <property type="match status" value="1"/>
</dbReference>
<name>W7QKU7_9ALTE</name>
<accession>W7QKU7</accession>
<dbReference type="SMART" id="SM00052">
    <property type="entry name" value="EAL"/>
    <property type="match status" value="1"/>
</dbReference>
<dbReference type="PROSITE" id="PS50883">
    <property type="entry name" value="EAL"/>
    <property type="match status" value="1"/>
</dbReference>
<dbReference type="RefSeq" id="WP_051479951.1">
    <property type="nucleotide sequence ID" value="NZ_ARZY01000039.1"/>
</dbReference>
<evidence type="ECO:0000313" key="2">
    <source>
        <dbReference type="EMBL" id="EWH08708.1"/>
    </source>
</evidence>
<sequence length="274" mass="30686">MNPPAYREIIQIINQAEVSSLLQPIYNLATNSILGYEALIRGPKNSKLHNPFHLFKAADAANMRNQLETLCIEKAIEKFSQLALPGKLFINITPDFAANQFNNTNWLVNLLKQQGVSPNRVVIELTEQTQAENIPLLQSALANLRKFGIQFAIDDLGAGYSGLIQWSELQPDIIKLDRHFVQDCHLKSHKQQFLSALLDLATNTNALTIVEGIESQEELECIYNLGFNFAQGFYLAKPKAAPTLSTPKVMQSLISDAINQLIQQTERSSQRLLN</sequence>
<dbReference type="Pfam" id="PF00563">
    <property type="entry name" value="EAL"/>
    <property type="match status" value="1"/>
</dbReference>